<name>A0A0N4XLY4_NIPBR</name>
<keyword evidence="2" id="KW-1185">Reference proteome</keyword>
<reference evidence="3" key="1">
    <citation type="submission" date="2017-02" db="UniProtKB">
        <authorList>
            <consortium name="WormBaseParasite"/>
        </authorList>
    </citation>
    <scope>IDENTIFICATION</scope>
</reference>
<evidence type="ECO:0000313" key="1">
    <source>
        <dbReference type="EMBL" id="VDL67125.1"/>
    </source>
</evidence>
<sequence>MIFRNCSFDEHDYGPSKKQIETCGTSAVPSPELQNRTKLEWKSHTTLKHLFLNMVLNNSVVVNKTPHQDLLEVGFFENGVYTTGNSCFYDITQEQFDEMIAQTKRFGWQNVYANMGIC</sequence>
<dbReference type="Proteomes" id="UP000271162">
    <property type="component" value="Unassembled WGS sequence"/>
</dbReference>
<dbReference type="EMBL" id="UYSL01005401">
    <property type="protein sequence ID" value="VDL67125.1"/>
    <property type="molecule type" value="Genomic_DNA"/>
</dbReference>
<evidence type="ECO:0000313" key="3">
    <source>
        <dbReference type="WBParaSite" id="NBR_0000353601-mRNA-1"/>
    </source>
</evidence>
<dbReference type="AlphaFoldDB" id="A0A0N4XLY4"/>
<dbReference type="WBParaSite" id="NBR_0000353601-mRNA-1">
    <property type="protein sequence ID" value="NBR_0000353601-mRNA-1"/>
    <property type="gene ID" value="NBR_0000353601"/>
</dbReference>
<dbReference type="STRING" id="27835.A0A0N4XLY4"/>
<organism evidence="3">
    <name type="scientific">Nippostrongylus brasiliensis</name>
    <name type="common">Rat hookworm</name>
    <dbReference type="NCBI Taxonomy" id="27835"/>
    <lineage>
        <taxon>Eukaryota</taxon>
        <taxon>Metazoa</taxon>
        <taxon>Ecdysozoa</taxon>
        <taxon>Nematoda</taxon>
        <taxon>Chromadorea</taxon>
        <taxon>Rhabditida</taxon>
        <taxon>Rhabditina</taxon>
        <taxon>Rhabditomorpha</taxon>
        <taxon>Strongyloidea</taxon>
        <taxon>Heligmosomidae</taxon>
        <taxon>Nippostrongylus</taxon>
    </lineage>
</organism>
<proteinExistence type="predicted"/>
<gene>
    <name evidence="1" type="ORF">NBR_LOCUS3536</name>
</gene>
<evidence type="ECO:0000313" key="2">
    <source>
        <dbReference type="Proteomes" id="UP000271162"/>
    </source>
</evidence>
<protein>
    <submittedName>
        <fullName evidence="3">Pectin lyase-like superfamily protein</fullName>
    </submittedName>
</protein>
<accession>A0A0N4XLY4</accession>
<reference evidence="1 2" key="2">
    <citation type="submission" date="2018-11" db="EMBL/GenBank/DDBJ databases">
        <authorList>
            <consortium name="Pathogen Informatics"/>
        </authorList>
    </citation>
    <scope>NUCLEOTIDE SEQUENCE [LARGE SCALE GENOMIC DNA]</scope>
</reference>